<comment type="caution">
    <text evidence="3">The sequence shown here is derived from an EMBL/GenBank/DDBJ whole genome shotgun (WGS) entry which is preliminary data.</text>
</comment>
<dbReference type="SUPFAM" id="SSF55136">
    <property type="entry name" value="Probable bacterial effector-binding domain"/>
    <property type="match status" value="1"/>
</dbReference>
<dbReference type="Proteomes" id="UP001190700">
    <property type="component" value="Unassembled WGS sequence"/>
</dbReference>
<proteinExistence type="inferred from homology"/>
<protein>
    <recommendedName>
        <fullName evidence="5">SOUL heme-binding protein</fullName>
    </recommendedName>
</protein>
<dbReference type="InterPro" id="IPR011256">
    <property type="entry name" value="Reg_factor_effector_dom_sf"/>
</dbReference>
<dbReference type="Gene3D" id="3.20.80.10">
    <property type="entry name" value="Regulatory factor, effector binding domain"/>
    <property type="match status" value="1"/>
</dbReference>
<evidence type="ECO:0000256" key="2">
    <source>
        <dbReference type="SAM" id="MobiDB-lite"/>
    </source>
</evidence>
<evidence type="ECO:0000313" key="4">
    <source>
        <dbReference type="Proteomes" id="UP001190700"/>
    </source>
</evidence>
<organism evidence="3 4">
    <name type="scientific">Cymbomonas tetramitiformis</name>
    <dbReference type="NCBI Taxonomy" id="36881"/>
    <lineage>
        <taxon>Eukaryota</taxon>
        <taxon>Viridiplantae</taxon>
        <taxon>Chlorophyta</taxon>
        <taxon>Pyramimonadophyceae</taxon>
        <taxon>Pyramimonadales</taxon>
        <taxon>Pyramimonadaceae</taxon>
        <taxon>Cymbomonas</taxon>
    </lineage>
</organism>
<dbReference type="EMBL" id="LGRX02035719">
    <property type="protein sequence ID" value="KAK3233415.1"/>
    <property type="molecule type" value="Genomic_DNA"/>
</dbReference>
<evidence type="ECO:0008006" key="5">
    <source>
        <dbReference type="Google" id="ProtNLM"/>
    </source>
</evidence>
<evidence type="ECO:0000313" key="3">
    <source>
        <dbReference type="EMBL" id="KAK3233415.1"/>
    </source>
</evidence>
<reference evidence="3 4" key="1">
    <citation type="journal article" date="2015" name="Genome Biol. Evol.">
        <title>Comparative Genomics of a Bacterivorous Green Alga Reveals Evolutionary Causalities and Consequences of Phago-Mixotrophic Mode of Nutrition.</title>
        <authorList>
            <person name="Burns J.A."/>
            <person name="Paasch A."/>
            <person name="Narechania A."/>
            <person name="Kim E."/>
        </authorList>
    </citation>
    <scope>NUCLEOTIDE SEQUENCE [LARGE SCALE GENOMIC DNA]</scope>
    <source>
        <strain evidence="3 4">PLY_AMNH</strain>
    </source>
</reference>
<name>A0AAE0BCE8_9CHLO</name>
<gene>
    <name evidence="3" type="ORF">CYMTET_56289</name>
</gene>
<dbReference type="AlphaFoldDB" id="A0AAE0BCE8"/>
<accession>A0AAE0BCE8</accession>
<dbReference type="Pfam" id="PF04832">
    <property type="entry name" value="SOUL"/>
    <property type="match status" value="1"/>
</dbReference>
<sequence length="98" mass="10640">MTSRFGGCSQGSDGPPQPESPDVNVVQEQGGVFAVLKFNGVATTELAAAKDAEIRAAVQRCGLKYKPGYCLARYNDPSTPAFFRKNEILIELEEFVLQ</sequence>
<keyword evidence="4" id="KW-1185">Reference proteome</keyword>
<comment type="similarity">
    <text evidence="1">Belongs to the HEBP family.</text>
</comment>
<dbReference type="InterPro" id="IPR006917">
    <property type="entry name" value="SOUL_heme-bd"/>
</dbReference>
<feature type="region of interest" description="Disordered" evidence="2">
    <location>
        <begin position="1"/>
        <end position="24"/>
    </location>
</feature>
<evidence type="ECO:0000256" key="1">
    <source>
        <dbReference type="ARBA" id="ARBA00009817"/>
    </source>
</evidence>